<accession>A0A7S1N415</accession>
<gene>
    <name evidence="2" type="ORF">EGYM00392_LOCUS6670</name>
</gene>
<name>A0A7S1N415_9EUGL</name>
<feature type="region of interest" description="Disordered" evidence="1">
    <location>
        <begin position="1"/>
        <end position="85"/>
    </location>
</feature>
<evidence type="ECO:0000256" key="1">
    <source>
        <dbReference type="SAM" id="MobiDB-lite"/>
    </source>
</evidence>
<dbReference type="AlphaFoldDB" id="A0A7S1N415"/>
<dbReference type="EMBL" id="HBGA01017233">
    <property type="protein sequence ID" value="CAD8995614.1"/>
    <property type="molecule type" value="Transcribed_RNA"/>
</dbReference>
<sequence>MLAFTSPSAQSCKESLLSPQGKPQLDHQLQMAMQPDPDPLPYSNPLNANGMRNPCPKTCQSNPHHTQGTGGFNADPMPHKHHIPSRSCPSIFLLDTLPRGLQSVLRFRIVGG</sequence>
<reference evidence="2" key="1">
    <citation type="submission" date="2021-01" db="EMBL/GenBank/DDBJ databases">
        <authorList>
            <person name="Corre E."/>
            <person name="Pelletier E."/>
            <person name="Niang G."/>
            <person name="Scheremetjew M."/>
            <person name="Finn R."/>
            <person name="Kale V."/>
            <person name="Holt S."/>
            <person name="Cochrane G."/>
            <person name="Meng A."/>
            <person name="Brown T."/>
            <person name="Cohen L."/>
        </authorList>
    </citation>
    <scope>NUCLEOTIDE SEQUENCE</scope>
    <source>
        <strain evidence="2">NIES-381</strain>
    </source>
</reference>
<evidence type="ECO:0000313" key="2">
    <source>
        <dbReference type="EMBL" id="CAD8995614.1"/>
    </source>
</evidence>
<proteinExistence type="predicted"/>
<feature type="compositionally biased region" description="Polar residues" evidence="1">
    <location>
        <begin position="1"/>
        <end position="13"/>
    </location>
</feature>
<feature type="compositionally biased region" description="Polar residues" evidence="1">
    <location>
        <begin position="58"/>
        <end position="67"/>
    </location>
</feature>
<organism evidence="2">
    <name type="scientific">Eutreptiella gymnastica</name>
    <dbReference type="NCBI Taxonomy" id="73025"/>
    <lineage>
        <taxon>Eukaryota</taxon>
        <taxon>Discoba</taxon>
        <taxon>Euglenozoa</taxon>
        <taxon>Euglenida</taxon>
        <taxon>Spirocuta</taxon>
        <taxon>Euglenophyceae</taxon>
        <taxon>Eutreptiales</taxon>
        <taxon>Eutreptiaceae</taxon>
        <taxon>Eutreptiella</taxon>
    </lineage>
</organism>
<protein>
    <submittedName>
        <fullName evidence="2">Uncharacterized protein</fullName>
    </submittedName>
</protein>